<accession>A0A8D0FNM4</accession>
<dbReference type="InterPro" id="IPR013783">
    <property type="entry name" value="Ig-like_fold"/>
</dbReference>
<feature type="domain" description="Ig-like" evidence="2">
    <location>
        <begin position="1"/>
        <end position="84"/>
    </location>
</feature>
<dbReference type="Proteomes" id="UP000694551">
    <property type="component" value="Unplaced"/>
</dbReference>
<dbReference type="FunFam" id="2.60.40.10:FF:000998">
    <property type="entry name" value="Immunoglobulin heavy constant epsilon"/>
    <property type="match status" value="1"/>
</dbReference>
<dbReference type="PROSITE" id="PS00290">
    <property type="entry name" value="IG_MHC"/>
    <property type="match status" value="1"/>
</dbReference>
<dbReference type="SMART" id="SM00407">
    <property type="entry name" value="IGc1"/>
    <property type="match status" value="3"/>
</dbReference>
<protein>
    <recommendedName>
        <fullName evidence="2">Ig-like domain-containing protein</fullName>
    </recommendedName>
</protein>
<keyword evidence="1" id="KW-0393">Immunoglobulin domain</keyword>
<feature type="domain" description="Ig-like" evidence="2">
    <location>
        <begin position="196"/>
        <end position="294"/>
    </location>
</feature>
<dbReference type="InterPro" id="IPR007110">
    <property type="entry name" value="Ig-like_dom"/>
</dbReference>
<sequence>KPGLSCKTSPVAPPQRGFFPLPASVTWASGGVGANATFPLVQGSGGYYTLSSQVTVAGPVLEANDFQCRVEHDSTGTSVTENFSVVPDLKVTMVPPSLEDLFLSQNATVACVATNLKSFQDVKFSWSRSGGQTLEVATGPVEELPNGLYRLSSLLKICADEWNSGETFTCTVTIPELGDAVVKSIKKDTGPTGPPPSVFVFPPPAEELANQETATLTCLATGFRPGDILVTWTQEDRPVSSGSFLNFGPEEDGGAFTLYSMLEVPVAAWQRGDHFACVVGHEGIPLNFVQKTLDKSVGKPTNVNVSVILSDSDVTCY</sequence>
<evidence type="ECO:0000313" key="3">
    <source>
        <dbReference type="Ensembl" id="ENSSOCP00000017663.1"/>
    </source>
</evidence>
<dbReference type="PANTHER" id="PTHR23411">
    <property type="entry name" value="TAPASIN"/>
    <property type="match status" value="1"/>
</dbReference>
<dbReference type="SUPFAM" id="SSF48726">
    <property type="entry name" value="Immunoglobulin"/>
    <property type="match status" value="3"/>
</dbReference>
<dbReference type="InterPro" id="IPR050380">
    <property type="entry name" value="Immune_Resp_Modulators"/>
</dbReference>
<evidence type="ECO:0000313" key="4">
    <source>
        <dbReference type="Proteomes" id="UP000694551"/>
    </source>
</evidence>
<name>A0A8D0FNM4_STROC</name>
<dbReference type="InterPro" id="IPR036179">
    <property type="entry name" value="Ig-like_dom_sf"/>
</dbReference>
<dbReference type="AlphaFoldDB" id="A0A8D0FNM4"/>
<reference evidence="3" key="1">
    <citation type="submission" date="2025-08" db="UniProtKB">
        <authorList>
            <consortium name="Ensembl"/>
        </authorList>
    </citation>
    <scope>IDENTIFICATION</scope>
</reference>
<dbReference type="InterPro" id="IPR003597">
    <property type="entry name" value="Ig_C1-set"/>
</dbReference>
<evidence type="ECO:0000259" key="2">
    <source>
        <dbReference type="PROSITE" id="PS50835"/>
    </source>
</evidence>
<keyword evidence="4" id="KW-1185">Reference proteome</keyword>
<dbReference type="Ensembl" id="ENSSOCT00000018113.1">
    <property type="protein sequence ID" value="ENSSOCP00000017663.1"/>
    <property type="gene ID" value="ENSSOCG00000013259.1"/>
</dbReference>
<evidence type="ECO:0000256" key="1">
    <source>
        <dbReference type="ARBA" id="ARBA00023319"/>
    </source>
</evidence>
<dbReference type="FunFam" id="2.60.40.10:FF:000463">
    <property type="entry name" value="Immunoglobulin heavy constant gamma 1"/>
    <property type="match status" value="1"/>
</dbReference>
<dbReference type="InterPro" id="IPR003006">
    <property type="entry name" value="Ig/MHC_CS"/>
</dbReference>
<feature type="domain" description="Ig-like" evidence="2">
    <location>
        <begin position="87"/>
        <end position="186"/>
    </location>
</feature>
<dbReference type="Gene3D" id="2.60.40.10">
    <property type="entry name" value="Immunoglobulins"/>
    <property type="match status" value="3"/>
</dbReference>
<organism evidence="3 4">
    <name type="scientific">Strix occidentalis caurina</name>
    <name type="common">northern spotted owl</name>
    <dbReference type="NCBI Taxonomy" id="311401"/>
    <lineage>
        <taxon>Eukaryota</taxon>
        <taxon>Metazoa</taxon>
        <taxon>Chordata</taxon>
        <taxon>Craniata</taxon>
        <taxon>Vertebrata</taxon>
        <taxon>Euteleostomi</taxon>
        <taxon>Archelosauria</taxon>
        <taxon>Archosauria</taxon>
        <taxon>Dinosauria</taxon>
        <taxon>Saurischia</taxon>
        <taxon>Theropoda</taxon>
        <taxon>Coelurosauria</taxon>
        <taxon>Aves</taxon>
        <taxon>Neognathae</taxon>
        <taxon>Neoaves</taxon>
        <taxon>Telluraves</taxon>
        <taxon>Strigiformes</taxon>
        <taxon>Strigidae</taxon>
        <taxon>Strix</taxon>
    </lineage>
</organism>
<proteinExistence type="predicted"/>
<dbReference type="CDD" id="cd05768">
    <property type="entry name" value="IgC1_CH3_IgAGD_CH4_IgAEM"/>
    <property type="match status" value="1"/>
</dbReference>
<dbReference type="Pfam" id="PF07654">
    <property type="entry name" value="C1-set"/>
    <property type="match status" value="3"/>
</dbReference>
<dbReference type="PROSITE" id="PS50835">
    <property type="entry name" value="IG_LIKE"/>
    <property type="match status" value="3"/>
</dbReference>
<reference evidence="3" key="2">
    <citation type="submission" date="2025-09" db="UniProtKB">
        <authorList>
            <consortium name="Ensembl"/>
        </authorList>
    </citation>
    <scope>IDENTIFICATION</scope>
</reference>